<dbReference type="Pfam" id="PF09676">
    <property type="entry name" value="TraV"/>
    <property type="match status" value="1"/>
</dbReference>
<keyword evidence="3" id="KW-1185">Reference proteome</keyword>
<comment type="caution">
    <text evidence="2">The sequence shown here is derived from an EMBL/GenBank/DDBJ whole genome shotgun (WGS) entry which is preliminary data.</text>
</comment>
<dbReference type="InterPro" id="IPR014118">
    <property type="entry name" value="T4SS_TraV"/>
</dbReference>
<name>A0ABX3TVF9_9GAMM</name>
<accession>A0ABX3TVF9</accession>
<proteinExistence type="predicted"/>
<keyword evidence="1" id="KW-0732">Signal</keyword>
<reference evidence="2 3" key="1">
    <citation type="journal article" date="2017" name="Int. J. Syst. Evol. Microbiol.">
        <title>Rouxiella badensis sp. nov. and Rouxiella silvae sp. nov. isolated from peat bog soil in Germany and emendation of the genus description.</title>
        <authorList>
            <person name="Le Fleche-Mateos A."/>
            <person name="Kugler J.H."/>
            <person name="Hansen S.H."/>
            <person name="Syldatk C."/>
            <person name="Hausmann R."/>
            <person name="Lomprez F."/>
            <person name="Vandenbogaert M."/>
            <person name="Manuguerra J.C."/>
            <person name="Grimont P.A."/>
        </authorList>
    </citation>
    <scope>NUCLEOTIDE SEQUENCE [LARGE SCALE GENOMIC DNA]</scope>
    <source>
        <strain evidence="2 3">213</strain>
    </source>
</reference>
<evidence type="ECO:0000256" key="1">
    <source>
        <dbReference type="SAM" id="SignalP"/>
    </source>
</evidence>
<dbReference type="EMBL" id="MRWD01000067">
    <property type="protein sequence ID" value="ORJ19221.1"/>
    <property type="molecule type" value="Genomic_DNA"/>
</dbReference>
<dbReference type="Proteomes" id="UP000192722">
    <property type="component" value="Unassembled WGS sequence"/>
</dbReference>
<evidence type="ECO:0000313" key="3">
    <source>
        <dbReference type="Proteomes" id="UP000192722"/>
    </source>
</evidence>
<gene>
    <name evidence="2" type="ORF">BS639_21160</name>
</gene>
<dbReference type="NCBIfam" id="TIGR02747">
    <property type="entry name" value="TraV"/>
    <property type="match status" value="1"/>
</dbReference>
<dbReference type="RefSeq" id="WP_084984259.1">
    <property type="nucleotide sequence ID" value="NZ_CBCSCF010000021.1"/>
</dbReference>
<dbReference type="NCBIfam" id="NF010293">
    <property type="entry name" value="PRK13733.1"/>
    <property type="match status" value="1"/>
</dbReference>
<feature type="chain" id="PRO_5045225483" evidence="1">
    <location>
        <begin position="22"/>
        <end position="177"/>
    </location>
</feature>
<feature type="signal peptide" evidence="1">
    <location>
        <begin position="1"/>
        <end position="21"/>
    </location>
</feature>
<protein>
    <submittedName>
        <fullName evidence="2">Type IV conjugative transfer system protein TraV</fullName>
    </submittedName>
</protein>
<dbReference type="PROSITE" id="PS51257">
    <property type="entry name" value="PROKAR_LIPOPROTEIN"/>
    <property type="match status" value="1"/>
</dbReference>
<organism evidence="2 3">
    <name type="scientific">Rouxiella silvae</name>
    <dbReference type="NCBI Taxonomy" id="1646373"/>
    <lineage>
        <taxon>Bacteria</taxon>
        <taxon>Pseudomonadati</taxon>
        <taxon>Pseudomonadota</taxon>
        <taxon>Gammaproteobacteria</taxon>
        <taxon>Enterobacterales</taxon>
        <taxon>Yersiniaceae</taxon>
        <taxon>Rouxiella</taxon>
    </lineage>
</organism>
<evidence type="ECO:0000313" key="2">
    <source>
        <dbReference type="EMBL" id="ORJ19221.1"/>
    </source>
</evidence>
<sequence length="177" mass="18826">MKKTSFTLVLCSLLTGCAGMNSDFDCNKTAIDKCLTMGQAQGLAATGKSIDDVDTAADTAKKPVTSTVTSPPPFLHNTPVPVKPYVPVGSSPVISKGFLASTSTTGVSTSPVSQYIKVSNPNSPGSVSANRTGDIVQRLWVSPWVDKDDNFHQPSVVEFVKNKSHWDQSYNSITSEN</sequence>